<proteinExistence type="predicted"/>
<feature type="region of interest" description="Disordered" evidence="1">
    <location>
        <begin position="289"/>
        <end position="311"/>
    </location>
</feature>
<feature type="compositionally biased region" description="Basic and acidic residues" evidence="1">
    <location>
        <begin position="294"/>
        <end position="303"/>
    </location>
</feature>
<organism evidence="2 3">
    <name type="scientific">Peronospora matthiolae</name>
    <dbReference type="NCBI Taxonomy" id="2874970"/>
    <lineage>
        <taxon>Eukaryota</taxon>
        <taxon>Sar</taxon>
        <taxon>Stramenopiles</taxon>
        <taxon>Oomycota</taxon>
        <taxon>Peronosporomycetes</taxon>
        <taxon>Peronosporales</taxon>
        <taxon>Peronosporaceae</taxon>
        <taxon>Peronospora</taxon>
    </lineage>
</organism>
<accession>A0AAV1UAU1</accession>
<evidence type="ECO:0000256" key="1">
    <source>
        <dbReference type="SAM" id="MobiDB-lite"/>
    </source>
</evidence>
<name>A0AAV1UAU1_9STRA</name>
<dbReference type="AlphaFoldDB" id="A0AAV1UAU1"/>
<sequence length="331" mass="35421">MDVTANKAPRWFEKKSSASIKRQYDAFAFDTAIIALVCGCMQRVQSAEHVDVKSARAVGGTCGREKRVREVPDSISGKAQPVTDHAGRVFASHFMASGQQVREVPDSISGKAQPVTDHAGRVFASHFMASGQQVREVPDSISGKAHPVADHAGRVFASHFMASGQQVREVPDSISGKAQPVTDHAGRVFASHFMASGQQVREVPDSISGKAQPVTDHAGRVFASHFMASGQQVREVPDSISGKAQPVADHAGKSVCISLHGFWTTVNDLSCTTEDRDKFKPKLLLSRAVGGSGGREKRVREVPDSISGKAQPVTDHAGRVFASHFMASGQQ</sequence>
<dbReference type="EMBL" id="CAKLBY020000183">
    <property type="protein sequence ID" value="CAK7931705.1"/>
    <property type="molecule type" value="Genomic_DNA"/>
</dbReference>
<comment type="caution">
    <text evidence="2">The sequence shown here is derived from an EMBL/GenBank/DDBJ whole genome shotgun (WGS) entry which is preliminary data.</text>
</comment>
<reference evidence="2" key="1">
    <citation type="submission" date="2024-01" db="EMBL/GenBank/DDBJ databases">
        <authorList>
            <person name="Webb A."/>
        </authorList>
    </citation>
    <scope>NUCLEOTIDE SEQUENCE</scope>
    <source>
        <strain evidence="2">Pm1</strain>
    </source>
</reference>
<protein>
    <submittedName>
        <fullName evidence="2">Uncharacterized protein</fullName>
    </submittedName>
</protein>
<evidence type="ECO:0000313" key="3">
    <source>
        <dbReference type="Proteomes" id="UP001162060"/>
    </source>
</evidence>
<gene>
    <name evidence="2" type="ORF">PM001_LOCUS16855</name>
</gene>
<dbReference type="Proteomes" id="UP001162060">
    <property type="component" value="Unassembled WGS sequence"/>
</dbReference>
<evidence type="ECO:0000313" key="2">
    <source>
        <dbReference type="EMBL" id="CAK7931705.1"/>
    </source>
</evidence>